<organism evidence="2 3">
    <name type="scientific">Aspergillus luchuensis (strain CBS 106.47)</name>
    <dbReference type="NCBI Taxonomy" id="1137211"/>
    <lineage>
        <taxon>Eukaryota</taxon>
        <taxon>Fungi</taxon>
        <taxon>Dikarya</taxon>
        <taxon>Ascomycota</taxon>
        <taxon>Pezizomycotina</taxon>
        <taxon>Eurotiomycetes</taxon>
        <taxon>Eurotiomycetidae</taxon>
        <taxon>Eurotiales</taxon>
        <taxon>Aspergillaceae</taxon>
        <taxon>Aspergillus</taxon>
        <taxon>Aspergillus subgen. Circumdati</taxon>
    </lineage>
</organism>
<feature type="transmembrane region" description="Helical" evidence="1">
    <location>
        <begin position="26"/>
        <end position="54"/>
    </location>
</feature>
<keyword evidence="1" id="KW-1133">Transmembrane helix</keyword>
<proteinExistence type="predicted"/>
<gene>
    <name evidence="2" type="ORF">ASPFODRAFT_287199</name>
</gene>
<accession>A0A1M3TAP7</accession>
<keyword evidence="1" id="KW-0812">Transmembrane</keyword>
<evidence type="ECO:0000313" key="2">
    <source>
        <dbReference type="EMBL" id="OJZ83763.1"/>
    </source>
</evidence>
<name>A0A1M3TAP7_ASPLC</name>
<evidence type="ECO:0000256" key="1">
    <source>
        <dbReference type="SAM" id="Phobius"/>
    </source>
</evidence>
<reference evidence="3" key="1">
    <citation type="journal article" date="2017" name="Genome Biol.">
        <title>Comparative genomics reveals high biological diversity and specific adaptations in the industrially and medically important fungal genus Aspergillus.</title>
        <authorList>
            <person name="de Vries R.P."/>
            <person name="Riley R."/>
            <person name="Wiebenga A."/>
            <person name="Aguilar-Osorio G."/>
            <person name="Amillis S."/>
            <person name="Uchima C.A."/>
            <person name="Anderluh G."/>
            <person name="Asadollahi M."/>
            <person name="Askin M."/>
            <person name="Barry K."/>
            <person name="Battaglia E."/>
            <person name="Bayram O."/>
            <person name="Benocci T."/>
            <person name="Braus-Stromeyer S.A."/>
            <person name="Caldana C."/>
            <person name="Canovas D."/>
            <person name="Cerqueira G.C."/>
            <person name="Chen F."/>
            <person name="Chen W."/>
            <person name="Choi C."/>
            <person name="Clum A."/>
            <person name="Dos Santos R.A."/>
            <person name="Damasio A.R."/>
            <person name="Diallinas G."/>
            <person name="Emri T."/>
            <person name="Fekete E."/>
            <person name="Flipphi M."/>
            <person name="Freyberg S."/>
            <person name="Gallo A."/>
            <person name="Gournas C."/>
            <person name="Habgood R."/>
            <person name="Hainaut M."/>
            <person name="Harispe M.L."/>
            <person name="Henrissat B."/>
            <person name="Hilden K.S."/>
            <person name="Hope R."/>
            <person name="Hossain A."/>
            <person name="Karabika E."/>
            <person name="Karaffa L."/>
            <person name="Karanyi Z."/>
            <person name="Krasevec N."/>
            <person name="Kuo A."/>
            <person name="Kusch H."/>
            <person name="LaButti K."/>
            <person name="Lagendijk E.L."/>
            <person name="Lapidus A."/>
            <person name="Levasseur A."/>
            <person name="Lindquist E."/>
            <person name="Lipzen A."/>
            <person name="Logrieco A.F."/>
            <person name="MacCabe A."/>
            <person name="Maekelae M.R."/>
            <person name="Malavazi I."/>
            <person name="Melin P."/>
            <person name="Meyer V."/>
            <person name="Mielnichuk N."/>
            <person name="Miskei M."/>
            <person name="Molnar A.P."/>
            <person name="Mule G."/>
            <person name="Ngan C.Y."/>
            <person name="Orejas M."/>
            <person name="Orosz E."/>
            <person name="Ouedraogo J.P."/>
            <person name="Overkamp K.M."/>
            <person name="Park H.-S."/>
            <person name="Perrone G."/>
            <person name="Piumi F."/>
            <person name="Punt P.J."/>
            <person name="Ram A.F."/>
            <person name="Ramon A."/>
            <person name="Rauscher S."/>
            <person name="Record E."/>
            <person name="Riano-Pachon D.M."/>
            <person name="Robert V."/>
            <person name="Roehrig J."/>
            <person name="Ruller R."/>
            <person name="Salamov A."/>
            <person name="Salih N.S."/>
            <person name="Samson R.A."/>
            <person name="Sandor E."/>
            <person name="Sanguinetti M."/>
            <person name="Schuetze T."/>
            <person name="Sepcic K."/>
            <person name="Shelest E."/>
            <person name="Sherlock G."/>
            <person name="Sophianopoulou V."/>
            <person name="Squina F.M."/>
            <person name="Sun H."/>
            <person name="Susca A."/>
            <person name="Todd R.B."/>
            <person name="Tsang A."/>
            <person name="Unkles S.E."/>
            <person name="van de Wiele N."/>
            <person name="van Rossen-Uffink D."/>
            <person name="Oliveira J.V."/>
            <person name="Vesth T.C."/>
            <person name="Visser J."/>
            <person name="Yu J.-H."/>
            <person name="Zhou M."/>
            <person name="Andersen M.R."/>
            <person name="Archer D.B."/>
            <person name="Baker S.E."/>
            <person name="Benoit I."/>
            <person name="Brakhage A.A."/>
            <person name="Braus G.H."/>
            <person name="Fischer R."/>
            <person name="Frisvad J.C."/>
            <person name="Goldman G.H."/>
            <person name="Houbraken J."/>
            <person name="Oakley B."/>
            <person name="Pocsi I."/>
            <person name="Scazzocchio C."/>
            <person name="Seiboth B."/>
            <person name="vanKuyk P.A."/>
            <person name="Wortman J."/>
            <person name="Dyer P.S."/>
            <person name="Grigoriev I.V."/>
        </authorList>
    </citation>
    <scope>NUCLEOTIDE SEQUENCE [LARGE SCALE GENOMIC DNA]</scope>
    <source>
        <strain evidence="3">CBS 106.47</strain>
    </source>
</reference>
<dbReference type="Proteomes" id="UP000184063">
    <property type="component" value="Unassembled WGS sequence"/>
</dbReference>
<protein>
    <submittedName>
        <fullName evidence="2">Uncharacterized protein</fullName>
    </submittedName>
</protein>
<sequence>MRMTESLFHVVVGYHASQGTLLRTTIIIFLDNIVIIIIVVVVVVVLFGLVLFVLSP</sequence>
<dbReference type="AlphaFoldDB" id="A0A1M3TAP7"/>
<dbReference type="VEuPathDB" id="FungiDB:ASPFODRAFT_287199"/>
<evidence type="ECO:0000313" key="3">
    <source>
        <dbReference type="Proteomes" id="UP000184063"/>
    </source>
</evidence>
<dbReference type="EMBL" id="KV878245">
    <property type="protein sequence ID" value="OJZ83763.1"/>
    <property type="molecule type" value="Genomic_DNA"/>
</dbReference>
<keyword evidence="1" id="KW-0472">Membrane</keyword>